<dbReference type="SMART" id="SM00145">
    <property type="entry name" value="PI3Ka"/>
    <property type="match status" value="1"/>
</dbReference>
<accession>A0AA43QYQ2</accession>
<dbReference type="GO" id="GO:0005886">
    <property type="term" value="C:plasma membrane"/>
    <property type="evidence" value="ECO:0007669"/>
    <property type="project" value="TreeGrafter"/>
</dbReference>
<dbReference type="PROSITE" id="PS00916">
    <property type="entry name" value="PI3_4_KINASE_2"/>
    <property type="match status" value="1"/>
</dbReference>
<proteinExistence type="inferred from homology"/>
<dbReference type="GO" id="GO:0048015">
    <property type="term" value="P:phosphatidylinositol-mediated signaling"/>
    <property type="evidence" value="ECO:0007669"/>
    <property type="project" value="TreeGrafter"/>
</dbReference>
<evidence type="ECO:0000256" key="5">
    <source>
        <dbReference type="ARBA" id="ARBA00022741"/>
    </source>
</evidence>
<dbReference type="InterPro" id="IPR011009">
    <property type="entry name" value="Kinase-like_dom_sf"/>
</dbReference>
<evidence type="ECO:0000256" key="3">
    <source>
        <dbReference type="ARBA" id="ARBA00012169"/>
    </source>
</evidence>
<dbReference type="EC" id="2.7.1.67" evidence="3"/>
<dbReference type="PROSITE" id="PS50290">
    <property type="entry name" value="PI3_4_KINASE_3"/>
    <property type="match status" value="1"/>
</dbReference>
<feature type="domain" description="PIK helical" evidence="10">
    <location>
        <begin position="1365"/>
        <end position="1551"/>
    </location>
</feature>
<evidence type="ECO:0000259" key="10">
    <source>
        <dbReference type="PROSITE" id="PS51545"/>
    </source>
</evidence>
<dbReference type="FunFam" id="1.25.40.70:FF:000011">
    <property type="entry name" value="Phosphatidylinositol 4-kinase alpha"/>
    <property type="match status" value="1"/>
</dbReference>
<dbReference type="EMBL" id="JAPUFD010000025">
    <property type="protein sequence ID" value="MDI1493343.1"/>
    <property type="molecule type" value="Genomic_DNA"/>
</dbReference>
<evidence type="ECO:0000256" key="2">
    <source>
        <dbReference type="ARBA" id="ARBA00006209"/>
    </source>
</evidence>
<dbReference type="PANTHER" id="PTHR10048">
    <property type="entry name" value="PHOSPHATIDYLINOSITOL KINASE"/>
    <property type="match status" value="1"/>
</dbReference>
<dbReference type="Pfam" id="PF00454">
    <property type="entry name" value="PI3_PI4_kinase"/>
    <property type="match status" value="1"/>
</dbReference>
<feature type="region of interest" description="Disordered" evidence="8">
    <location>
        <begin position="464"/>
        <end position="501"/>
    </location>
</feature>
<dbReference type="Gene3D" id="3.30.1010.10">
    <property type="entry name" value="Phosphatidylinositol 3-kinase Catalytic Subunit, Chain A, domain 4"/>
    <property type="match status" value="1"/>
</dbReference>
<dbReference type="GO" id="GO:0005737">
    <property type="term" value="C:cytoplasm"/>
    <property type="evidence" value="ECO:0007669"/>
    <property type="project" value="TreeGrafter"/>
</dbReference>
<dbReference type="SUPFAM" id="SSF48371">
    <property type="entry name" value="ARM repeat"/>
    <property type="match status" value="1"/>
</dbReference>
<dbReference type="InterPro" id="IPR018936">
    <property type="entry name" value="PI3/4_kinase_CS"/>
</dbReference>
<dbReference type="PANTHER" id="PTHR10048:SF15">
    <property type="entry name" value="PHOSPHATIDYLINOSITOL 4-KINASE ALPHA"/>
    <property type="match status" value="1"/>
</dbReference>
<dbReference type="PROSITE" id="PS51545">
    <property type="entry name" value="PIK_HELICAL"/>
    <property type="match status" value="1"/>
</dbReference>
<reference evidence="11" key="1">
    <citation type="journal article" date="2023" name="Genome Biol. Evol.">
        <title>First Whole Genome Sequence and Flow Cytometry Genome Size Data for the Lichen-Forming Fungus Ramalina farinacea (Ascomycota).</title>
        <authorList>
            <person name="Llewellyn T."/>
            <person name="Mian S."/>
            <person name="Hill R."/>
            <person name="Leitch I.J."/>
            <person name="Gaya E."/>
        </authorList>
    </citation>
    <scope>NUCLEOTIDE SEQUENCE</scope>
    <source>
        <strain evidence="11">LIQ254RAFAR</strain>
    </source>
</reference>
<feature type="compositionally biased region" description="Polar residues" evidence="8">
    <location>
        <begin position="487"/>
        <end position="501"/>
    </location>
</feature>
<evidence type="ECO:0000256" key="6">
    <source>
        <dbReference type="ARBA" id="ARBA00022777"/>
    </source>
</evidence>
<evidence type="ECO:0000256" key="8">
    <source>
        <dbReference type="SAM" id="MobiDB-lite"/>
    </source>
</evidence>
<evidence type="ECO:0000256" key="1">
    <source>
        <dbReference type="ARBA" id="ARBA00001686"/>
    </source>
</evidence>
<keyword evidence="5" id="KW-0547">Nucleotide-binding</keyword>
<dbReference type="GO" id="GO:0004430">
    <property type="term" value="F:1-phosphatidylinositol 4-kinase activity"/>
    <property type="evidence" value="ECO:0007669"/>
    <property type="project" value="UniProtKB-EC"/>
</dbReference>
<sequence length="1940" mass="217137">MSNLAPRCRAQALQRLVAIAATSSDPEEYEATISDLFEVTAKDRSNDDGSEPYEDNIDLNEFEILVALCRGAPLITDHERATALFHHLSPYLIEAQSQEFEISPHLRAIEPSPWDALTRELTTASLALGLGHDRLHEAVLACHTSYLKNCLVQIQDFRRPRSITSDGEVDQAPYLVIVAASLLGFLEAVSAHADFYTVDEMLEVVRLLGDILNEETMVSVEGTLSSIRTSNASGEGSADWTWYTRRYANAGRPLGAVLLQNSFMRFLVSCSSLQVCTPQQLHHTDVFEILDSNQESTSASRQHTSAALVELMTELAAESMRLLQDGSDYLKLGSAYQQRLALSLKAFSIYTFLNCMVVDEEMADVDVLLSWLEASLDDPLDMADDQLAIIVLKTISAVARSSPAIASSFSRSLPNFIVQSGVSEDLVTVAALSLIKILRLLSQDAVITGLYSLGNFLTVGSSSERVPQAGSLPNGTSEKPRLENQPHETSPYHSNGSSTSVDARAEEETLAIHGNVVHAIVTIATNAQDEKVAALAQSMLLQKLGRMGLATDLCIVRETASLALASGENEFKSLLKLYNRLSHDSVKAQDIATLDSVRSARMLIATSLTHESSLYSIYLTHLLETIISKGDIHESQNTHRADVEFAAREIVEFIPPLAVLVSVKTDKVEVSDDENVARLHREAWFNVVVHGITPSSKHGQQCERELRILAMHSRSLIAEERSDQFESEIELNTVLRRGMNPPHTAEQKQGLIRLLPKCESDIRGLSYPKVVFLSCTFLVETLRAGGGDCSHMLTYFLDPSLNGSAMENCMSAIADEVLAIYLRRILNGSDKANAAPLVAKQLASMFTGCCHRIIRVQQIATSLADRIINQVPSALCQRSSLFALLELLSIMWTSCLEAELDEYELKANYSSLRGQVSVELSDDYGLRRDTLNSLYRKAKVWVARVINIAPLDIKGLLQTYLSEYEDDGAYGHVALGRSFAVDMGAMIPAADQKLAAIDRHGDCNINTASDFIAQYTTRQEYKYADALPAHDQEWAKFLHMNGNAEKMTSHDQHSSQEEHALLTRLQQRAIEGKYIAIGELRDLLRRAAAVLCRTSEERCEIVEHLVSIPFSIFSKQSIKLGVSLWLGVIHENPCMEPTIMAYVAQAWHKSIRRRIGAFSPKLHHPDPFYLKEEFAPSDKAALTRSQQAAHNLIAPHLRVLQFLTSHFTANRLGNPQIQRIFQKLIRDTLRGLRHCAGHPLGREFHFQALLFGINVFRYCTGLSEGARWRLKDAILSAGLAWSSHRPCWSFGGNRLQIKAEVRLMADVHRALQSIQPFCNQDNDFMHSLTRKRQLLLLLLEDEQARLDVWLYPLEHERKHPFSSAGAEKGPSDELLSAVVQAAWSEDPKIAVQMTRRFASSVLSDEVRAMILRNPEKVVDEPDALDLLIGTSLPPNIDEQLEHLNYWKPVNPVTAITFFLPEYKNEPLIINYAMRALESHSVDVTFFYVPQIVQTLRYDVLGYVQRYIIETAKHSQLFAHQIIWNMRANAYKDEDSSVEDSLKPTLDVIQNRMVESFSETDRAFYEREFSFFGEITGISGKLRPFIKSSKMEKKQKIEEELRMIKVEVGVYLPSNPDGTVIGIDRKSGKPLQSHAKAPFMATFRIKKNQGNLEATNEMLGNENLNIETDRTGPVTEQKTYEVWQSAIFKVGDDCRQDVLALQLIAAFRGIFNDVGLDVYVYPYRVTATAPGCGVIDVLPKSISRDMLGREAVNGLYDYFISKYGAANSIRFQEARNNFVKSMAAYSVISYLLQFKDRHNGNIMVDDAGHILHIDFGFCFDIAPGGVRFERAPFKLTSEMVAVMGGDTSSQSYKWFEELCIKAFLASRQHTRKLCDIVSLMLGSGLPCFKPETIMHLKQRFVLEKSEREAADFMRDLVKKSYGSYSTKGYDQFQLLTNGIPY</sequence>
<dbReference type="InterPro" id="IPR036940">
    <property type="entry name" value="PI3/4_kinase_cat_sf"/>
</dbReference>
<keyword evidence="4 11" id="KW-0808">Transferase</keyword>
<dbReference type="SMART" id="SM00146">
    <property type="entry name" value="PI3Kc"/>
    <property type="match status" value="1"/>
</dbReference>
<gene>
    <name evidence="11" type="primary">STT4</name>
    <name evidence="11" type="ORF">OHK93_005131</name>
</gene>
<keyword evidence="6 11" id="KW-0418">Kinase</keyword>
<comment type="similarity">
    <text evidence="2">Belongs to the PI3/PI4-kinase family. Type III PI4K subfamily.</text>
</comment>
<dbReference type="PROSITE" id="PS00915">
    <property type="entry name" value="PI3_4_KINASE_1"/>
    <property type="match status" value="1"/>
</dbReference>
<dbReference type="GO" id="GO:0046854">
    <property type="term" value="P:phosphatidylinositol phosphate biosynthetic process"/>
    <property type="evidence" value="ECO:0007669"/>
    <property type="project" value="InterPro"/>
</dbReference>
<evidence type="ECO:0000313" key="12">
    <source>
        <dbReference type="Proteomes" id="UP001161017"/>
    </source>
</evidence>
<dbReference type="Gene3D" id="1.10.1070.11">
    <property type="entry name" value="Phosphatidylinositol 3-/4-kinase, catalytic domain"/>
    <property type="match status" value="1"/>
</dbReference>
<comment type="caution">
    <text evidence="11">The sequence shown here is derived from an EMBL/GenBank/DDBJ whole genome shotgun (WGS) entry which is preliminary data.</text>
</comment>
<keyword evidence="12" id="KW-1185">Reference proteome</keyword>
<dbReference type="CDD" id="cd05167">
    <property type="entry name" value="PI4Kc_III_alpha"/>
    <property type="match status" value="1"/>
</dbReference>
<evidence type="ECO:0000259" key="9">
    <source>
        <dbReference type="PROSITE" id="PS50290"/>
    </source>
</evidence>
<dbReference type="FunFam" id="3.30.1010.10:FF:000014">
    <property type="entry name" value="Phosphatidylinositol 4-kinase STT4"/>
    <property type="match status" value="1"/>
</dbReference>
<comment type="catalytic activity">
    <reaction evidence="1">
        <text>a 1,2-diacyl-sn-glycero-3-phospho-(1D-myo-inositol) + ATP = a 1,2-diacyl-sn-glycero-3-phospho-(1D-myo-inositol 4-phosphate) + ADP + H(+)</text>
        <dbReference type="Rhea" id="RHEA:19877"/>
        <dbReference type="ChEBI" id="CHEBI:15378"/>
        <dbReference type="ChEBI" id="CHEBI:30616"/>
        <dbReference type="ChEBI" id="CHEBI:57880"/>
        <dbReference type="ChEBI" id="CHEBI:58178"/>
        <dbReference type="ChEBI" id="CHEBI:456216"/>
        <dbReference type="EC" id="2.7.1.67"/>
    </reaction>
</comment>
<feature type="domain" description="PI3K/PI4K catalytic" evidence="9">
    <location>
        <begin position="1659"/>
        <end position="1924"/>
    </location>
</feature>
<feature type="compositionally biased region" description="Polar residues" evidence="8">
    <location>
        <begin position="464"/>
        <end position="477"/>
    </location>
</feature>
<protein>
    <recommendedName>
        <fullName evidence="3">1-phosphatidylinositol 4-kinase</fullName>
        <ecNumber evidence="3">2.7.1.67</ecNumber>
    </recommendedName>
</protein>
<dbReference type="InterPro" id="IPR016024">
    <property type="entry name" value="ARM-type_fold"/>
</dbReference>
<dbReference type="Proteomes" id="UP001161017">
    <property type="component" value="Unassembled WGS sequence"/>
</dbReference>
<dbReference type="FunFam" id="1.10.1070.11:FF:000022">
    <property type="entry name" value="Phosphatidylinositol 4-kinase stt4"/>
    <property type="match status" value="1"/>
</dbReference>
<keyword evidence="7" id="KW-0067">ATP-binding</keyword>
<dbReference type="InterPro" id="IPR001263">
    <property type="entry name" value="PI3K_accessory_dom"/>
</dbReference>
<evidence type="ECO:0000256" key="4">
    <source>
        <dbReference type="ARBA" id="ARBA00022679"/>
    </source>
</evidence>
<name>A0AA43QYQ2_9LECA</name>
<dbReference type="Gene3D" id="1.25.40.70">
    <property type="entry name" value="Phosphatidylinositol 3-kinase, accessory domain (PIK)"/>
    <property type="match status" value="1"/>
</dbReference>
<dbReference type="SUPFAM" id="SSF56112">
    <property type="entry name" value="Protein kinase-like (PK-like)"/>
    <property type="match status" value="1"/>
</dbReference>
<dbReference type="InterPro" id="IPR042236">
    <property type="entry name" value="PI3K_accessory_sf"/>
</dbReference>
<dbReference type="Pfam" id="PF19274">
    <property type="entry name" value="PI4K_N"/>
    <property type="match status" value="1"/>
</dbReference>
<evidence type="ECO:0000313" key="11">
    <source>
        <dbReference type="EMBL" id="MDI1493343.1"/>
    </source>
</evidence>
<organism evidence="11 12">
    <name type="scientific">Ramalina farinacea</name>
    <dbReference type="NCBI Taxonomy" id="258253"/>
    <lineage>
        <taxon>Eukaryota</taxon>
        <taxon>Fungi</taxon>
        <taxon>Dikarya</taxon>
        <taxon>Ascomycota</taxon>
        <taxon>Pezizomycotina</taxon>
        <taxon>Lecanoromycetes</taxon>
        <taxon>OSLEUM clade</taxon>
        <taxon>Lecanoromycetidae</taxon>
        <taxon>Lecanorales</taxon>
        <taxon>Lecanorineae</taxon>
        <taxon>Ramalinaceae</taxon>
        <taxon>Ramalina</taxon>
    </lineage>
</organism>
<dbReference type="InterPro" id="IPR045495">
    <property type="entry name" value="PI4K_N"/>
</dbReference>
<dbReference type="InterPro" id="IPR000403">
    <property type="entry name" value="PI3/4_kinase_cat_dom"/>
</dbReference>
<dbReference type="InterPro" id="IPR015433">
    <property type="entry name" value="PI3/4_kinase"/>
</dbReference>
<evidence type="ECO:0000256" key="7">
    <source>
        <dbReference type="ARBA" id="ARBA00022840"/>
    </source>
</evidence>
<dbReference type="Pfam" id="PF00613">
    <property type="entry name" value="PI3Ka"/>
    <property type="match status" value="1"/>
</dbReference>
<dbReference type="GO" id="GO:0005524">
    <property type="term" value="F:ATP binding"/>
    <property type="evidence" value="ECO:0007669"/>
    <property type="project" value="UniProtKB-KW"/>
</dbReference>